<name>A0ABV6E9T9_9GAMM</name>
<dbReference type="Proteomes" id="UP001589792">
    <property type="component" value="Unassembled WGS sequence"/>
</dbReference>
<dbReference type="InterPro" id="IPR038137">
    <property type="entry name" value="Excisionase-like_sf"/>
</dbReference>
<dbReference type="Pfam" id="PF07825">
    <property type="entry name" value="Exc"/>
    <property type="match status" value="1"/>
</dbReference>
<sequence length="92" mass="10585">MAKFLTLEEWCNETYSVETRPSIQTLQRWARNGNIYPAPEKHGRRYRVKPDAIYINPNDLALGKKIKDAQSDEPARSAFLKKVINDTAAHKV</sequence>
<dbReference type="InterPro" id="IPR012884">
    <property type="entry name" value="Excisionase-like"/>
</dbReference>
<evidence type="ECO:0000259" key="3">
    <source>
        <dbReference type="Pfam" id="PF07825"/>
    </source>
</evidence>
<organism evidence="4 5">
    <name type="scientific">Serratia aquatilis</name>
    <dbReference type="NCBI Taxonomy" id="1737515"/>
    <lineage>
        <taxon>Bacteria</taxon>
        <taxon>Pseudomonadati</taxon>
        <taxon>Pseudomonadota</taxon>
        <taxon>Gammaproteobacteria</taxon>
        <taxon>Enterobacterales</taxon>
        <taxon>Yersiniaceae</taxon>
        <taxon>Serratia</taxon>
    </lineage>
</organism>
<accession>A0ABV6E9T9</accession>
<keyword evidence="5" id="KW-1185">Reference proteome</keyword>
<evidence type="ECO:0000256" key="2">
    <source>
        <dbReference type="ARBA" id="ARBA00023172"/>
    </source>
</evidence>
<dbReference type="InterPro" id="IPR009061">
    <property type="entry name" value="DNA-bd_dom_put_sf"/>
</dbReference>
<feature type="domain" description="Excisionase-like" evidence="3">
    <location>
        <begin position="5"/>
        <end position="60"/>
    </location>
</feature>
<dbReference type="EMBL" id="JBHLXG010000003">
    <property type="protein sequence ID" value="MFC0225638.1"/>
    <property type="molecule type" value="Genomic_DNA"/>
</dbReference>
<keyword evidence="1" id="KW-0238">DNA-binding</keyword>
<protein>
    <submittedName>
        <fullName evidence="4">Excisionase</fullName>
    </submittedName>
</protein>
<comment type="caution">
    <text evidence="4">The sequence shown here is derived from an EMBL/GenBank/DDBJ whole genome shotgun (WGS) entry which is preliminary data.</text>
</comment>
<gene>
    <name evidence="4" type="ORF">ACFFJ3_03815</name>
</gene>
<keyword evidence="2" id="KW-0233">DNA recombination</keyword>
<proteinExistence type="predicted"/>
<evidence type="ECO:0000313" key="4">
    <source>
        <dbReference type="EMBL" id="MFC0225638.1"/>
    </source>
</evidence>
<evidence type="ECO:0000313" key="5">
    <source>
        <dbReference type="Proteomes" id="UP001589792"/>
    </source>
</evidence>
<evidence type="ECO:0000256" key="1">
    <source>
        <dbReference type="ARBA" id="ARBA00023125"/>
    </source>
</evidence>
<dbReference type="SUPFAM" id="SSF46955">
    <property type="entry name" value="Putative DNA-binding domain"/>
    <property type="match status" value="1"/>
</dbReference>
<dbReference type="RefSeq" id="WP_380673117.1">
    <property type="nucleotide sequence ID" value="NZ_CP173186.1"/>
</dbReference>
<reference evidence="4 5" key="1">
    <citation type="submission" date="2024-09" db="EMBL/GenBank/DDBJ databases">
        <authorList>
            <person name="Sun Q."/>
            <person name="Mori K."/>
        </authorList>
    </citation>
    <scope>NUCLEOTIDE SEQUENCE [LARGE SCALE GENOMIC DNA]</scope>
    <source>
        <strain evidence="4 5">CCM 8626</strain>
    </source>
</reference>
<dbReference type="Gene3D" id="1.10.1660.20">
    <property type="match status" value="1"/>
</dbReference>